<dbReference type="InterPro" id="IPR019775">
    <property type="entry name" value="WD40_repeat_CS"/>
</dbReference>
<dbReference type="SUPFAM" id="SSF54495">
    <property type="entry name" value="UBC-like"/>
    <property type="match status" value="1"/>
</dbReference>
<dbReference type="CDD" id="cd16692">
    <property type="entry name" value="mRING-H2-C3H3C2_WDR59"/>
    <property type="match status" value="1"/>
</dbReference>
<dbReference type="GO" id="GO:0035859">
    <property type="term" value="C:Seh1-associated complex"/>
    <property type="evidence" value="ECO:0007669"/>
    <property type="project" value="TreeGrafter"/>
</dbReference>
<dbReference type="GO" id="GO:0035591">
    <property type="term" value="F:signaling adaptor activity"/>
    <property type="evidence" value="ECO:0007669"/>
    <property type="project" value="TreeGrafter"/>
</dbReference>
<feature type="repeat" description="WD" evidence="4">
    <location>
        <begin position="101"/>
        <end position="143"/>
    </location>
</feature>
<dbReference type="InterPro" id="IPR006575">
    <property type="entry name" value="RWD_dom"/>
</dbReference>
<dbReference type="InterPro" id="IPR049567">
    <property type="entry name" value="WDR59-like"/>
</dbReference>
<dbReference type="CTD" id="79726"/>
<comment type="similarity">
    <text evidence="3">Belongs to the WD repeat WDR59 family.</text>
</comment>
<dbReference type="PROSITE" id="PS50082">
    <property type="entry name" value="WD_REPEATS_2"/>
    <property type="match status" value="2"/>
</dbReference>
<name>A0A8I6S5V4_CIMLE</name>
<reference evidence="6" key="1">
    <citation type="submission" date="2022-01" db="UniProtKB">
        <authorList>
            <consortium name="EnsemblMetazoa"/>
        </authorList>
    </citation>
    <scope>IDENTIFICATION</scope>
</reference>
<dbReference type="Gene3D" id="2.130.10.10">
    <property type="entry name" value="YVTN repeat-like/Quinoprotein amine dehydrogenase"/>
    <property type="match status" value="2"/>
</dbReference>
<dbReference type="OMA" id="HRRETCL"/>
<dbReference type="GeneID" id="106670662"/>
<evidence type="ECO:0000313" key="6">
    <source>
        <dbReference type="EnsemblMetazoa" id="XP_014256668.1"/>
    </source>
</evidence>
<dbReference type="SMART" id="SM00320">
    <property type="entry name" value="WD40"/>
    <property type="match status" value="5"/>
</dbReference>
<sequence length="926" mass="103928">MTTRWSSEYIVAEHRDLQASAMAVDYSGVYVLLAGRRYLAIKNLIDSNDSLRKFPRQSKYDVGAAEWSPHLQHKHLCAVSTNKNIEILCWAEGNLTTQSTLQAHTRVVNHLNWNQLDPNLLASCSIDTFTYIWDVRDTRRPSLSLSTIAGANQVRWNRQSPFLLATAHNGDVKLWDRRKGTTPVQYISAHHANIYCLDWNPNQENQLATSSQDCTVKFFDITNPRRAENVITAAAPIWRARYTPFGIGILMVIVPQIRRGENSLLLWSLSNQSSLVHTFVGHTDVVLEFEWRKHPDSLDYQLITWSKDQTLRIWQIEPFLQKLCGIDNGNSPAIESHANDGLLPPSQIGGVVESMVVVDGRTHSLELTENMMSESEQPPPVQTSQPKTLHQEFSLVNINIRNVTFDCMDPIKRRCTVTAAINSNVAVVHITFPPGYPHNIAPAFQFTTASTIDSTLKNKLLKVLKQTAQQRVKKNRSCLEPCIRQLITTLEELSQVNDQDKAQYLQMQGALLHSPIYSFRDAYIPFPRTSGAKFCNVGMLVCFGRSFSRRQNVRADKSTPRSLSALNTYSESPLSVPSYFYHDRVSARGRLSRNMARGVSQKGYKTTVIIYDASGLFPMSKDLAEKYMLDNRDIVGTCQHNAMVAGSFGRKDLTQVWNLASLAATPSSFDEDEDFPWETHPLSIGMIQSLISHYVVESDIQTAAMLCCVFSNKMEAQEMTQIRTVNKTDNANAISSSYQMIHQVDSSVESWNLPAVSKQNISNSCTEDDFSIVCGADDIIVHTPLGVTETVKPINLSRVSLSESPEYEQYKKAYAEILHRWCLLDARAQVMKYLKCDLDVHRGLELVAQCLNCKVLTRDAYCTTCKNPALQCIICHTSVRGGANVCLICGHGGHTRHLMEWFSENTVCPGGCGCHCLQETASALDN</sequence>
<dbReference type="InterPro" id="IPR015943">
    <property type="entry name" value="WD40/YVTN_repeat-like_dom_sf"/>
</dbReference>
<feature type="domain" description="RWD" evidence="5">
    <location>
        <begin position="391"/>
        <end position="493"/>
    </location>
</feature>
<dbReference type="Gene3D" id="3.10.110.10">
    <property type="entry name" value="Ubiquitin Conjugating Enzyme"/>
    <property type="match status" value="1"/>
</dbReference>
<dbReference type="EnsemblMetazoa" id="XM_014401182.2">
    <property type="protein sequence ID" value="XP_014256668.1"/>
    <property type="gene ID" value="LOC106670662"/>
</dbReference>
<dbReference type="GO" id="GO:1904263">
    <property type="term" value="P:positive regulation of TORC1 signaling"/>
    <property type="evidence" value="ECO:0007669"/>
    <property type="project" value="TreeGrafter"/>
</dbReference>
<dbReference type="OrthoDB" id="311712at2759"/>
<dbReference type="Proteomes" id="UP000494040">
    <property type="component" value="Unassembled WGS sequence"/>
</dbReference>
<dbReference type="SUPFAM" id="SSF50978">
    <property type="entry name" value="WD40 repeat-like"/>
    <property type="match status" value="1"/>
</dbReference>
<dbReference type="PROSITE" id="PS50908">
    <property type="entry name" value="RWD"/>
    <property type="match status" value="1"/>
</dbReference>
<organism evidence="6 7">
    <name type="scientific">Cimex lectularius</name>
    <name type="common">Bed bug</name>
    <name type="synonym">Acanthia lectularia</name>
    <dbReference type="NCBI Taxonomy" id="79782"/>
    <lineage>
        <taxon>Eukaryota</taxon>
        <taxon>Metazoa</taxon>
        <taxon>Ecdysozoa</taxon>
        <taxon>Arthropoda</taxon>
        <taxon>Hexapoda</taxon>
        <taxon>Insecta</taxon>
        <taxon>Pterygota</taxon>
        <taxon>Neoptera</taxon>
        <taxon>Paraneoptera</taxon>
        <taxon>Hemiptera</taxon>
        <taxon>Heteroptera</taxon>
        <taxon>Panheteroptera</taxon>
        <taxon>Cimicomorpha</taxon>
        <taxon>Cimicidae</taxon>
        <taxon>Cimex</taxon>
    </lineage>
</organism>
<evidence type="ECO:0000256" key="2">
    <source>
        <dbReference type="ARBA" id="ARBA00022737"/>
    </source>
</evidence>
<dbReference type="InterPro" id="IPR016135">
    <property type="entry name" value="UBQ-conjugating_enzyme/RWD"/>
</dbReference>
<evidence type="ECO:0000256" key="3">
    <source>
        <dbReference type="ARBA" id="ARBA00038452"/>
    </source>
</evidence>
<evidence type="ECO:0000256" key="1">
    <source>
        <dbReference type="ARBA" id="ARBA00022574"/>
    </source>
</evidence>
<dbReference type="GO" id="GO:0034198">
    <property type="term" value="P:cellular response to amino acid starvation"/>
    <property type="evidence" value="ECO:0007669"/>
    <property type="project" value="TreeGrafter"/>
</dbReference>
<dbReference type="InterPro" id="IPR049566">
    <property type="entry name" value="WDR59_RTC1-like_RING_Znf"/>
</dbReference>
<dbReference type="Pfam" id="PF17120">
    <property type="entry name" value="zf-RING_16"/>
    <property type="match status" value="1"/>
</dbReference>
<dbReference type="KEGG" id="clec:106670662"/>
<dbReference type="InterPro" id="IPR039456">
    <property type="entry name" value="WDR59_mRING-H2-C3H3C2"/>
</dbReference>
<keyword evidence="2" id="KW-0677">Repeat</keyword>
<dbReference type="Pfam" id="PF05773">
    <property type="entry name" value="RWD"/>
    <property type="match status" value="1"/>
</dbReference>
<dbReference type="SMART" id="SM00591">
    <property type="entry name" value="RWD"/>
    <property type="match status" value="1"/>
</dbReference>
<dbReference type="PANTHER" id="PTHR46170:SF1">
    <property type="entry name" value="GATOR COMPLEX PROTEIN WDR59"/>
    <property type="match status" value="1"/>
</dbReference>
<dbReference type="GO" id="GO:0005774">
    <property type="term" value="C:vacuolar membrane"/>
    <property type="evidence" value="ECO:0007669"/>
    <property type="project" value="TreeGrafter"/>
</dbReference>
<feature type="repeat" description="WD" evidence="4">
    <location>
        <begin position="187"/>
        <end position="229"/>
    </location>
</feature>
<dbReference type="PROSITE" id="PS00678">
    <property type="entry name" value="WD_REPEATS_1"/>
    <property type="match status" value="1"/>
</dbReference>
<dbReference type="RefSeq" id="XP_014256668.1">
    <property type="nucleotide sequence ID" value="XM_014401182.2"/>
</dbReference>
<dbReference type="AlphaFoldDB" id="A0A8I6S5V4"/>
<proteinExistence type="inferred from homology"/>
<keyword evidence="1 4" id="KW-0853">WD repeat</keyword>
<dbReference type="InterPro" id="IPR001680">
    <property type="entry name" value="WD40_rpt"/>
</dbReference>
<evidence type="ECO:0000259" key="5">
    <source>
        <dbReference type="PROSITE" id="PS50908"/>
    </source>
</evidence>
<evidence type="ECO:0000313" key="7">
    <source>
        <dbReference type="Proteomes" id="UP000494040"/>
    </source>
</evidence>
<dbReference type="PANTHER" id="PTHR46170">
    <property type="entry name" value="GATOR COMPLEX PROTEIN WDR59"/>
    <property type="match status" value="1"/>
</dbReference>
<protein>
    <recommendedName>
        <fullName evidence="5">RWD domain-containing protein</fullName>
    </recommendedName>
</protein>
<accession>A0A8I6S5V4</accession>
<evidence type="ECO:0000256" key="4">
    <source>
        <dbReference type="PROSITE-ProRule" id="PRU00221"/>
    </source>
</evidence>
<dbReference type="InterPro" id="IPR036322">
    <property type="entry name" value="WD40_repeat_dom_sf"/>
</dbReference>
<dbReference type="EnsemblMetazoa" id="XM_014401181.2">
    <property type="protein sequence ID" value="XP_014256667.1"/>
    <property type="gene ID" value="LOC106670662"/>
</dbReference>
<dbReference type="Pfam" id="PF00400">
    <property type="entry name" value="WD40"/>
    <property type="match status" value="2"/>
</dbReference>
<dbReference type="RefSeq" id="XP_014256667.1">
    <property type="nucleotide sequence ID" value="XM_014401181.2"/>
</dbReference>
<keyword evidence="7" id="KW-1185">Reference proteome</keyword>